<evidence type="ECO:0000256" key="2">
    <source>
        <dbReference type="ARBA" id="ARBA00022694"/>
    </source>
</evidence>
<comment type="function">
    <text evidence="1 7">RNaseP catalyzes the removal of the 5'-leader sequence from pre-tRNA to produce the mature 5'-terminus. It can also cleave other RNA substrates such as 4.5S RNA. The protein component plays an auxiliary but essential role in vivo by binding to the 5'-leader sequence and broadening the substrate specificity of the ribozyme.</text>
</comment>
<dbReference type="InterPro" id="IPR000100">
    <property type="entry name" value="RNase_P"/>
</dbReference>
<dbReference type="Pfam" id="PF00825">
    <property type="entry name" value="Ribonuclease_P"/>
    <property type="match status" value="1"/>
</dbReference>
<keyword evidence="4 7" id="KW-0255">Endonuclease</keyword>
<dbReference type="EC" id="3.1.26.5" evidence="7 8"/>
<evidence type="ECO:0000256" key="4">
    <source>
        <dbReference type="ARBA" id="ARBA00022759"/>
    </source>
</evidence>
<comment type="similarity">
    <text evidence="7">Belongs to the RnpA family.</text>
</comment>
<evidence type="ECO:0000256" key="6">
    <source>
        <dbReference type="ARBA" id="ARBA00022884"/>
    </source>
</evidence>
<feature type="compositionally biased region" description="Basic and acidic residues" evidence="9">
    <location>
        <begin position="127"/>
        <end position="141"/>
    </location>
</feature>
<dbReference type="EMBL" id="OMOD01000190">
    <property type="protein sequence ID" value="SPF49485.1"/>
    <property type="molecule type" value="Genomic_DNA"/>
</dbReference>
<evidence type="ECO:0000256" key="3">
    <source>
        <dbReference type="ARBA" id="ARBA00022722"/>
    </source>
</evidence>
<comment type="subunit">
    <text evidence="7">Consists of a catalytic RNA component (M1 or rnpB) and a protein subunit.</text>
</comment>
<organism evidence="10">
    <name type="scientific">Candidatus Sulfotelmatobacter kueseliae</name>
    <dbReference type="NCBI Taxonomy" id="2042962"/>
    <lineage>
        <taxon>Bacteria</taxon>
        <taxon>Pseudomonadati</taxon>
        <taxon>Acidobacteriota</taxon>
        <taxon>Terriglobia</taxon>
        <taxon>Terriglobales</taxon>
        <taxon>Candidatus Korobacteraceae</taxon>
        <taxon>Candidatus Sulfotelmatobacter</taxon>
    </lineage>
</organism>
<sequence length="141" mass="15746">MRLLRHADFERVYKLGRRHFSASLTAFYLARQEATASQTQNRLTPGLRIGFTVGRALGGAVQRNRIKRRLREAVRLARPLAGTCVDVVINPKKSLLTADFEAVVNEVRRAFVVIEEKLKGKQQKSTDAPEDRGSGDGKTKA</sequence>
<evidence type="ECO:0000256" key="8">
    <source>
        <dbReference type="NCBIfam" id="TIGR00188"/>
    </source>
</evidence>
<dbReference type="InterPro" id="IPR020568">
    <property type="entry name" value="Ribosomal_Su5_D2-typ_SF"/>
</dbReference>
<gene>
    <name evidence="7 10" type="primary">rnpA</name>
    <name evidence="10" type="ORF">SBA1_910033</name>
</gene>
<dbReference type="GO" id="GO:0042781">
    <property type="term" value="F:3'-tRNA processing endoribonuclease activity"/>
    <property type="evidence" value="ECO:0007669"/>
    <property type="project" value="TreeGrafter"/>
</dbReference>
<proteinExistence type="inferred from homology"/>
<dbReference type="Proteomes" id="UP000238701">
    <property type="component" value="Unassembled WGS sequence"/>
</dbReference>
<evidence type="ECO:0000313" key="10">
    <source>
        <dbReference type="EMBL" id="SPF49485.1"/>
    </source>
</evidence>
<keyword evidence="3 7" id="KW-0540">Nuclease</keyword>
<dbReference type="PANTHER" id="PTHR33992">
    <property type="entry name" value="RIBONUCLEASE P PROTEIN COMPONENT"/>
    <property type="match status" value="1"/>
</dbReference>
<dbReference type="InterPro" id="IPR020539">
    <property type="entry name" value="RNase_P_CS"/>
</dbReference>
<reference evidence="10" key="1">
    <citation type="submission" date="2018-02" db="EMBL/GenBank/DDBJ databases">
        <authorList>
            <person name="Cohen D.B."/>
            <person name="Kent A.D."/>
        </authorList>
    </citation>
    <scope>NUCLEOTIDE SEQUENCE [LARGE SCALE GENOMIC DNA]</scope>
    <source>
        <strain evidence="10">Peat soil MAG SbA1</strain>
    </source>
</reference>
<dbReference type="GO" id="GO:0000049">
    <property type="term" value="F:tRNA binding"/>
    <property type="evidence" value="ECO:0007669"/>
    <property type="project" value="UniProtKB-UniRule"/>
</dbReference>
<dbReference type="NCBIfam" id="TIGR00188">
    <property type="entry name" value="rnpA"/>
    <property type="match status" value="1"/>
</dbReference>
<evidence type="ECO:0000256" key="5">
    <source>
        <dbReference type="ARBA" id="ARBA00022801"/>
    </source>
</evidence>
<feature type="region of interest" description="Disordered" evidence="9">
    <location>
        <begin position="119"/>
        <end position="141"/>
    </location>
</feature>
<dbReference type="AlphaFoldDB" id="A0A2U3LC28"/>
<evidence type="ECO:0000256" key="9">
    <source>
        <dbReference type="SAM" id="MobiDB-lite"/>
    </source>
</evidence>
<keyword evidence="6 7" id="KW-0694">RNA-binding</keyword>
<dbReference type="HAMAP" id="MF_00227">
    <property type="entry name" value="RNase_P"/>
    <property type="match status" value="1"/>
</dbReference>
<dbReference type="Gene3D" id="3.30.230.10">
    <property type="match status" value="1"/>
</dbReference>
<dbReference type="GO" id="GO:0004526">
    <property type="term" value="F:ribonuclease P activity"/>
    <property type="evidence" value="ECO:0007669"/>
    <property type="project" value="UniProtKB-UniRule"/>
</dbReference>
<accession>A0A2U3LC28</accession>
<keyword evidence="2 7" id="KW-0819">tRNA processing</keyword>
<keyword evidence="5 7" id="KW-0378">Hydrolase</keyword>
<dbReference type="PROSITE" id="PS00648">
    <property type="entry name" value="RIBONUCLEASE_P"/>
    <property type="match status" value="1"/>
</dbReference>
<evidence type="ECO:0000256" key="1">
    <source>
        <dbReference type="ARBA" id="ARBA00002663"/>
    </source>
</evidence>
<dbReference type="SUPFAM" id="SSF54211">
    <property type="entry name" value="Ribosomal protein S5 domain 2-like"/>
    <property type="match status" value="1"/>
</dbReference>
<dbReference type="GO" id="GO:0030677">
    <property type="term" value="C:ribonuclease P complex"/>
    <property type="evidence" value="ECO:0007669"/>
    <property type="project" value="TreeGrafter"/>
</dbReference>
<protein>
    <recommendedName>
        <fullName evidence="7 8">Ribonuclease P protein component</fullName>
        <shortName evidence="7">RNase P protein</shortName>
        <shortName evidence="7">RNaseP protein</shortName>
        <ecNumber evidence="7 8">3.1.26.5</ecNumber>
    </recommendedName>
    <alternativeName>
        <fullName evidence="7">Protein C5</fullName>
    </alternativeName>
</protein>
<dbReference type="PANTHER" id="PTHR33992:SF1">
    <property type="entry name" value="RIBONUCLEASE P PROTEIN COMPONENT"/>
    <property type="match status" value="1"/>
</dbReference>
<evidence type="ECO:0000256" key="7">
    <source>
        <dbReference type="HAMAP-Rule" id="MF_00227"/>
    </source>
</evidence>
<name>A0A2U3LC28_9BACT</name>
<comment type="catalytic activity">
    <reaction evidence="7">
        <text>Endonucleolytic cleavage of RNA, removing 5'-extranucleotides from tRNA precursor.</text>
        <dbReference type="EC" id="3.1.26.5"/>
    </reaction>
</comment>
<dbReference type="GO" id="GO:0001682">
    <property type="term" value="P:tRNA 5'-leader removal"/>
    <property type="evidence" value="ECO:0007669"/>
    <property type="project" value="UniProtKB-UniRule"/>
</dbReference>
<dbReference type="InterPro" id="IPR014721">
    <property type="entry name" value="Ribsml_uS5_D2-typ_fold_subgr"/>
</dbReference>